<name>A0A3D0KB03_9GAMM</name>
<sequence>MFNEEKVAQMAAYLLGQRGGQMSYLKLMKLLYLADRTSMERFDEPMTDDAWVSMDKGPVLSTVLELMQGASRSGEWNSWIAGGPVPYEVSLACRDSDRDSFDELSDADVEILDEVWQRFGAMTRWELVEYTHLHCPEWHDPHGSMRPIRPQDMFQAIGRTPEEADELSAEIFQRRELRQVMGRLA</sequence>
<feature type="domain" description="Antitoxin SocA-like Panacea" evidence="1">
    <location>
        <begin position="27"/>
        <end position="139"/>
    </location>
</feature>
<accession>A0A3D0KB03</accession>
<comment type="caution">
    <text evidence="2">The sequence shown here is derived from an EMBL/GenBank/DDBJ whole genome shotgun (WGS) entry which is preliminary data.</text>
</comment>
<evidence type="ECO:0000259" key="1">
    <source>
        <dbReference type="Pfam" id="PF13274"/>
    </source>
</evidence>
<protein>
    <recommendedName>
        <fullName evidence="1">Antitoxin SocA-like Panacea domain-containing protein</fullName>
    </recommendedName>
</protein>
<evidence type="ECO:0000313" key="2">
    <source>
        <dbReference type="EMBL" id="HCA00732.1"/>
    </source>
</evidence>
<dbReference type="EMBL" id="DOTR01000007">
    <property type="protein sequence ID" value="HCA00732.1"/>
    <property type="molecule type" value="Genomic_DNA"/>
</dbReference>
<reference evidence="2" key="1">
    <citation type="journal article" date="2018" name="Nat. Biotechnol.">
        <title>A standardized bacterial taxonomy based on genome phylogeny substantially revises the tree of life.</title>
        <authorList>
            <person name="Parks D.H."/>
            <person name="Chuvochina M."/>
            <person name="Waite D.W."/>
            <person name="Rinke C."/>
            <person name="Skarshewski A."/>
            <person name="Chaumeil P.A."/>
            <person name="Hugenholtz P."/>
        </authorList>
    </citation>
    <scope>NUCLEOTIDE SEQUENCE [LARGE SCALE GENOMIC DNA]</scope>
    <source>
        <strain evidence="2">UBA11284</strain>
    </source>
</reference>
<organism evidence="2">
    <name type="scientific">Halomonas campaniensis</name>
    <dbReference type="NCBI Taxonomy" id="213554"/>
    <lineage>
        <taxon>Bacteria</taxon>
        <taxon>Pseudomonadati</taxon>
        <taxon>Pseudomonadota</taxon>
        <taxon>Gammaproteobacteria</taxon>
        <taxon>Oceanospirillales</taxon>
        <taxon>Halomonadaceae</taxon>
        <taxon>Halomonas</taxon>
    </lineage>
</organism>
<dbReference type="Pfam" id="PF13274">
    <property type="entry name" value="SocA_Panacea"/>
    <property type="match status" value="1"/>
</dbReference>
<proteinExistence type="predicted"/>
<dbReference type="AlphaFoldDB" id="A0A3D0KB03"/>
<gene>
    <name evidence="2" type="ORF">DEO68_00790</name>
</gene>
<dbReference type="InterPro" id="IPR025272">
    <property type="entry name" value="SocA_Panacea"/>
</dbReference>